<evidence type="ECO:0000259" key="1">
    <source>
        <dbReference type="Pfam" id="PF25536"/>
    </source>
</evidence>
<evidence type="ECO:0000313" key="3">
    <source>
        <dbReference type="Proteomes" id="UP001217089"/>
    </source>
</evidence>
<evidence type="ECO:0000313" key="2">
    <source>
        <dbReference type="EMBL" id="KAJ8303537.1"/>
    </source>
</evidence>
<dbReference type="PANTHER" id="PTHR38566">
    <property type="entry name" value="RNA_LIG_T4_1 DOMAIN-CONTAINING PROTEIN"/>
    <property type="match status" value="1"/>
</dbReference>
<comment type="caution">
    <text evidence="2">The sequence shown here is derived from an EMBL/GenBank/DDBJ whole genome shotgun (WGS) entry which is preliminary data.</text>
</comment>
<dbReference type="Pfam" id="PF25536">
    <property type="entry name" value="DUF7920"/>
    <property type="match status" value="1"/>
</dbReference>
<dbReference type="PANTHER" id="PTHR38566:SF1">
    <property type="entry name" value="CHROMOSOME UNDETERMINED SCAFFOLD_18, WHOLE GENOME SHOTGUN SEQUENCE"/>
    <property type="match status" value="1"/>
</dbReference>
<organism evidence="2 3">
    <name type="scientific">Tegillarca granosa</name>
    <name type="common">Malaysian cockle</name>
    <name type="synonym">Anadara granosa</name>
    <dbReference type="NCBI Taxonomy" id="220873"/>
    <lineage>
        <taxon>Eukaryota</taxon>
        <taxon>Metazoa</taxon>
        <taxon>Spiralia</taxon>
        <taxon>Lophotrochozoa</taxon>
        <taxon>Mollusca</taxon>
        <taxon>Bivalvia</taxon>
        <taxon>Autobranchia</taxon>
        <taxon>Pteriomorphia</taxon>
        <taxon>Arcoida</taxon>
        <taxon>Arcoidea</taxon>
        <taxon>Arcidae</taxon>
        <taxon>Tegillarca</taxon>
    </lineage>
</organism>
<protein>
    <recommendedName>
        <fullName evidence="1">DUF7920 domain-containing protein</fullName>
    </recommendedName>
</protein>
<dbReference type="InterPro" id="IPR057680">
    <property type="entry name" value="DUF7920"/>
</dbReference>
<keyword evidence="3" id="KW-1185">Reference proteome</keyword>
<name>A0ABQ9EJ03_TEGGR</name>
<dbReference type="Proteomes" id="UP001217089">
    <property type="component" value="Unassembled WGS sequence"/>
</dbReference>
<proteinExistence type="predicted"/>
<sequence length="431" mass="49284">MAASMEANDLAHETTEILKLLEGKDVYAEAIQHLQTIKSTLHKEEVEKAEKYIRWANHKKDLKVVKADVPEAVLFDGLEGELFDVKVFCKRGPDDEIYDNNKDIRDRVARGNCFLKINSGSEEGLRCVLQALKKFTGGLGDDDDRETGDNFTWQQETEVVIATRKANGEAAHLSCVLIGGEYFLCGGSKNVHMLMRFLVYSRYTAIFEILSPLHQHVEDLSHLKRPELKFITWTAIELQPPEDGSLGVIPPHVGIEVARVLGLQTIEYDVFPISELDQRMKQIRQGYQYEGEVLYFLDSSKHVIGLLKKKTVERRIDQIQVWLGLDGTTVQSWKNLAEKFIRWTMSGFDKGNISVDEICDLFPVIWSRFLKETGETDKITRIACDEAASSSDKYMYNFFHFNFKLDNILGIFKLFLCKPSFHVDVSLFLIE</sequence>
<accession>A0ABQ9EJ03</accession>
<reference evidence="2 3" key="1">
    <citation type="submission" date="2022-12" db="EMBL/GenBank/DDBJ databases">
        <title>Chromosome-level genome of Tegillarca granosa.</title>
        <authorList>
            <person name="Kim J."/>
        </authorList>
    </citation>
    <scope>NUCLEOTIDE SEQUENCE [LARGE SCALE GENOMIC DNA]</scope>
    <source>
        <strain evidence="2">Teg-2019</strain>
        <tissue evidence="2">Adductor muscle</tissue>
    </source>
</reference>
<gene>
    <name evidence="2" type="ORF">KUTeg_019933</name>
</gene>
<feature type="non-terminal residue" evidence="2">
    <location>
        <position position="431"/>
    </location>
</feature>
<feature type="domain" description="DUF7920" evidence="1">
    <location>
        <begin position="79"/>
        <end position="202"/>
    </location>
</feature>
<dbReference type="EMBL" id="JARBDR010000917">
    <property type="protein sequence ID" value="KAJ8303537.1"/>
    <property type="molecule type" value="Genomic_DNA"/>
</dbReference>